<accession>A0A392QM03</accession>
<evidence type="ECO:0000313" key="1">
    <source>
        <dbReference type="EMBL" id="MCI24315.1"/>
    </source>
</evidence>
<comment type="caution">
    <text evidence="1">The sequence shown here is derived from an EMBL/GenBank/DDBJ whole genome shotgun (WGS) entry which is preliminary data.</text>
</comment>
<reference evidence="1 2" key="1">
    <citation type="journal article" date="2018" name="Front. Plant Sci.">
        <title>Red Clover (Trifolium pratense) and Zigzag Clover (T. medium) - A Picture of Genomic Similarities and Differences.</title>
        <authorList>
            <person name="Dluhosova J."/>
            <person name="Istvanek J."/>
            <person name="Nedelnik J."/>
            <person name="Repkova J."/>
        </authorList>
    </citation>
    <scope>NUCLEOTIDE SEQUENCE [LARGE SCALE GENOMIC DNA]</scope>
    <source>
        <strain evidence="2">cv. 10/8</strain>
        <tissue evidence="1">Leaf</tissue>
    </source>
</reference>
<dbReference type="Proteomes" id="UP000265520">
    <property type="component" value="Unassembled WGS sequence"/>
</dbReference>
<dbReference type="AlphaFoldDB" id="A0A392QM03"/>
<proteinExistence type="predicted"/>
<dbReference type="EMBL" id="LXQA010140781">
    <property type="protein sequence ID" value="MCI24315.1"/>
    <property type="molecule type" value="Genomic_DNA"/>
</dbReference>
<name>A0A392QM03_9FABA</name>
<sequence>MLRYAQFMLWEGFWFRTLAQHAARASATRSALVQRPFLLLESARRAAGASAARSTVLFF</sequence>
<evidence type="ECO:0000313" key="2">
    <source>
        <dbReference type="Proteomes" id="UP000265520"/>
    </source>
</evidence>
<protein>
    <submittedName>
        <fullName evidence="1">Uncharacterized protein</fullName>
    </submittedName>
</protein>
<keyword evidence="2" id="KW-1185">Reference proteome</keyword>
<organism evidence="1 2">
    <name type="scientific">Trifolium medium</name>
    <dbReference type="NCBI Taxonomy" id="97028"/>
    <lineage>
        <taxon>Eukaryota</taxon>
        <taxon>Viridiplantae</taxon>
        <taxon>Streptophyta</taxon>
        <taxon>Embryophyta</taxon>
        <taxon>Tracheophyta</taxon>
        <taxon>Spermatophyta</taxon>
        <taxon>Magnoliopsida</taxon>
        <taxon>eudicotyledons</taxon>
        <taxon>Gunneridae</taxon>
        <taxon>Pentapetalae</taxon>
        <taxon>rosids</taxon>
        <taxon>fabids</taxon>
        <taxon>Fabales</taxon>
        <taxon>Fabaceae</taxon>
        <taxon>Papilionoideae</taxon>
        <taxon>50 kb inversion clade</taxon>
        <taxon>NPAAA clade</taxon>
        <taxon>Hologalegina</taxon>
        <taxon>IRL clade</taxon>
        <taxon>Trifolieae</taxon>
        <taxon>Trifolium</taxon>
    </lineage>
</organism>